<dbReference type="InterPro" id="IPR012257">
    <property type="entry name" value="Glc_ox_4Fe-4S"/>
</dbReference>
<comment type="function">
    <text evidence="6">Component of a complex that catalyzes the oxidation of glycolate to glyoxylate.</text>
</comment>
<protein>
    <recommendedName>
        <fullName evidence="6">Glycolate oxidase iron-sulfur subunit</fullName>
        <ecNumber evidence="6">1.1.99.14</ecNumber>
    </recommendedName>
</protein>
<dbReference type="PANTHER" id="PTHR32479">
    <property type="entry name" value="GLYCOLATE OXIDASE IRON-SULFUR SUBUNIT"/>
    <property type="match status" value="1"/>
</dbReference>
<reference evidence="8 9" key="1">
    <citation type="journal article" date="2014" name="Genome Announc.">
        <title>Draft Genome Sequence of the Iron-Oxidizing, Acidophilic, and Halotolerant 'Thiobacillus prosperus' Type Strain DSM 5130.</title>
        <authorList>
            <person name="Ossandon F.J."/>
            <person name="Cardenas J.P."/>
            <person name="Corbett M."/>
            <person name="Quatrini R."/>
            <person name="Holmes D.S."/>
            <person name="Watkin E."/>
        </authorList>
    </citation>
    <scope>NUCLEOTIDE SEQUENCE [LARGE SCALE GENOMIC DNA]</scope>
    <source>
        <strain evidence="8 9">DSM 5130</strain>
    </source>
</reference>
<dbReference type="Pfam" id="PF13183">
    <property type="entry name" value="Fer4_8"/>
    <property type="match status" value="1"/>
</dbReference>
<gene>
    <name evidence="8" type="ORF">Thpro_022316</name>
</gene>
<feature type="domain" description="4Fe-4S ferredoxin-type" evidence="7">
    <location>
        <begin position="63"/>
        <end position="92"/>
    </location>
</feature>
<keyword evidence="6" id="KW-0249">Electron transport</keyword>
<proteinExistence type="predicted"/>
<keyword evidence="1 6" id="KW-0004">4Fe-4S</keyword>
<evidence type="ECO:0000313" key="9">
    <source>
        <dbReference type="Proteomes" id="UP000029273"/>
    </source>
</evidence>
<dbReference type="AlphaFoldDB" id="A0A1A6C0I2"/>
<comment type="catalytic activity">
    <reaction evidence="6">
        <text>(R)-lactate + A = pyruvate + AH2</text>
        <dbReference type="Rhea" id="RHEA:15089"/>
        <dbReference type="ChEBI" id="CHEBI:13193"/>
        <dbReference type="ChEBI" id="CHEBI:15361"/>
        <dbReference type="ChEBI" id="CHEBI:16004"/>
        <dbReference type="ChEBI" id="CHEBI:17499"/>
    </reaction>
</comment>
<dbReference type="SUPFAM" id="SSF46548">
    <property type="entry name" value="alpha-helical ferredoxin"/>
    <property type="match status" value="1"/>
</dbReference>
<sequence>MNVPKARAAANPERFAATDSCVQCGLCLPHCPTYLQTRDEGDSPRGRIALIQAMARGELAADARMVAHLDGCLTCRACEAMCPSHVPYASLLDAARSELAARGDAPKTRPLEAWLLQRFTHSRGFRNIAHGLLRAWQLGGAGRLRGLSGNGRLAGAGRLHSLLPPMQKTTLLEMDQSSPDDAPGDADVQLFTGCAGELFDRQTLAAAKQVLERLGYRVRIPAAQTCCGALHLHAGDAAAARALQRANQAAFRDDLPILTTASGCGATLQDAVSWYGEDARGMARATEDISGFLLRADWSGIAYTDDPLRVALHTPCSLKHAMHGEAAVHALLARLPGVELIELTHEGRCCGAAGRHMIDHPKMADALADERISELTSQPPDLLVSSNIGCALHLRAALRRADVTVDIVHPVSLIARRIAGPDAPLAASGSVA</sequence>
<evidence type="ECO:0000256" key="4">
    <source>
        <dbReference type="ARBA" id="ARBA00023004"/>
    </source>
</evidence>
<evidence type="ECO:0000259" key="7">
    <source>
        <dbReference type="PROSITE" id="PS51379"/>
    </source>
</evidence>
<comment type="cofactor">
    <cofactor evidence="6">
        <name>[4Fe-4S] cluster</name>
        <dbReference type="ChEBI" id="CHEBI:49883"/>
    </cofactor>
    <text evidence="6">Binds 2 [4Fe-4S] clusters.</text>
</comment>
<accession>A0A1A6C0I2</accession>
<organism evidence="8 9">
    <name type="scientific">Acidihalobacter prosperus</name>
    <dbReference type="NCBI Taxonomy" id="160660"/>
    <lineage>
        <taxon>Bacteria</taxon>
        <taxon>Pseudomonadati</taxon>
        <taxon>Pseudomonadota</taxon>
        <taxon>Gammaproteobacteria</taxon>
        <taxon>Chromatiales</taxon>
        <taxon>Ectothiorhodospiraceae</taxon>
        <taxon>Acidihalobacter</taxon>
    </lineage>
</organism>
<comment type="catalytic activity">
    <reaction evidence="6">
        <text>glycolate + A = glyoxylate + AH2</text>
        <dbReference type="Rhea" id="RHEA:21264"/>
        <dbReference type="ChEBI" id="CHEBI:13193"/>
        <dbReference type="ChEBI" id="CHEBI:17499"/>
        <dbReference type="ChEBI" id="CHEBI:29805"/>
        <dbReference type="ChEBI" id="CHEBI:36655"/>
        <dbReference type="EC" id="1.1.99.14"/>
    </reaction>
</comment>
<dbReference type="PIRSF" id="PIRSF000139">
    <property type="entry name" value="Glc_ox_4Fe-4S"/>
    <property type="match status" value="1"/>
</dbReference>
<dbReference type="PANTHER" id="PTHR32479:SF17">
    <property type="entry name" value="GLYCOLATE OXIDASE IRON-SULFUR SUBUNIT"/>
    <property type="match status" value="1"/>
</dbReference>
<dbReference type="PROSITE" id="PS00198">
    <property type="entry name" value="4FE4S_FER_1"/>
    <property type="match status" value="1"/>
</dbReference>
<dbReference type="GO" id="GO:0046872">
    <property type="term" value="F:metal ion binding"/>
    <property type="evidence" value="ECO:0007669"/>
    <property type="project" value="UniProtKB-UniRule"/>
</dbReference>
<keyword evidence="6" id="KW-0813">Transport</keyword>
<dbReference type="OrthoDB" id="9765258at2"/>
<dbReference type="Proteomes" id="UP000029273">
    <property type="component" value="Unassembled WGS sequence"/>
</dbReference>
<dbReference type="Gene3D" id="1.10.1060.10">
    <property type="entry name" value="Alpha-helical ferredoxin"/>
    <property type="match status" value="1"/>
</dbReference>
<dbReference type="RefSeq" id="WP_052064724.1">
    <property type="nucleotide sequence ID" value="NZ_JQSG02000006.1"/>
</dbReference>
<dbReference type="InterPro" id="IPR004017">
    <property type="entry name" value="Cys_rich_dom"/>
</dbReference>
<keyword evidence="4 6" id="KW-0408">Iron</keyword>
<name>A0A1A6C0I2_9GAMM</name>
<evidence type="ECO:0000256" key="2">
    <source>
        <dbReference type="ARBA" id="ARBA00022723"/>
    </source>
</evidence>
<evidence type="ECO:0000256" key="6">
    <source>
        <dbReference type="PIRNR" id="PIRNR000139"/>
    </source>
</evidence>
<dbReference type="Pfam" id="PF02754">
    <property type="entry name" value="CCG"/>
    <property type="match status" value="2"/>
</dbReference>
<dbReference type="PROSITE" id="PS51379">
    <property type="entry name" value="4FE4S_FER_2"/>
    <property type="match status" value="2"/>
</dbReference>
<dbReference type="InterPro" id="IPR009051">
    <property type="entry name" value="Helical_ferredxn"/>
</dbReference>
<dbReference type="GO" id="GO:0051539">
    <property type="term" value="F:4 iron, 4 sulfur cluster binding"/>
    <property type="evidence" value="ECO:0007669"/>
    <property type="project" value="UniProtKB-UniRule"/>
</dbReference>
<keyword evidence="9" id="KW-1185">Reference proteome</keyword>
<keyword evidence="5 6" id="KW-0411">Iron-sulfur</keyword>
<dbReference type="InterPro" id="IPR017900">
    <property type="entry name" value="4Fe4S_Fe_S_CS"/>
</dbReference>
<comment type="caution">
    <text evidence="8">The sequence shown here is derived from an EMBL/GenBank/DDBJ whole genome shotgun (WGS) entry which is preliminary data.</text>
</comment>
<keyword evidence="3" id="KW-0677">Repeat</keyword>
<dbReference type="InterPro" id="IPR017896">
    <property type="entry name" value="4Fe4S_Fe-S-bd"/>
</dbReference>
<dbReference type="EMBL" id="JQSG02000006">
    <property type="protein sequence ID" value="OBS08066.1"/>
    <property type="molecule type" value="Genomic_DNA"/>
</dbReference>
<keyword evidence="2 6" id="KW-0479">Metal-binding</keyword>
<evidence type="ECO:0000256" key="3">
    <source>
        <dbReference type="ARBA" id="ARBA00022737"/>
    </source>
</evidence>
<feature type="domain" description="4Fe-4S ferredoxin-type" evidence="7">
    <location>
        <begin position="12"/>
        <end position="41"/>
    </location>
</feature>
<evidence type="ECO:0000313" key="8">
    <source>
        <dbReference type="EMBL" id="OBS08066.1"/>
    </source>
</evidence>
<evidence type="ECO:0000256" key="1">
    <source>
        <dbReference type="ARBA" id="ARBA00022485"/>
    </source>
</evidence>
<dbReference type="GO" id="GO:0019154">
    <property type="term" value="F:glycolate dehydrogenase activity"/>
    <property type="evidence" value="ECO:0007669"/>
    <property type="project" value="UniProtKB-EC"/>
</dbReference>
<evidence type="ECO:0000256" key="5">
    <source>
        <dbReference type="ARBA" id="ARBA00023014"/>
    </source>
</evidence>
<dbReference type="EC" id="1.1.99.14" evidence="6"/>